<organism evidence="7 8">
    <name type="scientific">Actinomadura namibiensis</name>
    <dbReference type="NCBI Taxonomy" id="182080"/>
    <lineage>
        <taxon>Bacteria</taxon>
        <taxon>Bacillati</taxon>
        <taxon>Actinomycetota</taxon>
        <taxon>Actinomycetes</taxon>
        <taxon>Streptosporangiales</taxon>
        <taxon>Thermomonosporaceae</taxon>
        <taxon>Actinomadura</taxon>
    </lineage>
</organism>
<dbReference type="CDD" id="cd03017">
    <property type="entry name" value="PRX_BCP"/>
    <property type="match status" value="1"/>
</dbReference>
<sequence length="322" mass="35355">MKGLAQMRISEVARLAGVTVKTVRYYESVGIVTPARLSNGYREYTEHDLRLVHEARALSGLGIPVERTKPFLDCLAGGHEHADDCPAALAGYRDAIAELDARIEALTERRDLLVRHLRQAAHRNSRVQPARIAMSTNLYELPPNLPVPEDDGAADHLPGLEVPSLELPETSGEAVRLDALGGGRVIVYCFPLIGTPDVDLPEGWDSIPGARGCTPESCSFRDHYAELAAAGAPHVFGLSSQDVDYQAEVVERLHLPFGMLSDAGFRLADALRLPTFEAGGMRLYKRLTMVIRDGRIEHVFYPVFPPDRHAGQVLDWLRANPA</sequence>
<evidence type="ECO:0000313" key="8">
    <source>
        <dbReference type="Proteomes" id="UP000572680"/>
    </source>
</evidence>
<dbReference type="GO" id="GO:0016491">
    <property type="term" value="F:oxidoreductase activity"/>
    <property type="evidence" value="ECO:0007669"/>
    <property type="project" value="InterPro"/>
</dbReference>
<gene>
    <name evidence="7" type="ORF">HNR61_002525</name>
</gene>
<dbReference type="PROSITE" id="PS50937">
    <property type="entry name" value="HTH_MERR_2"/>
    <property type="match status" value="1"/>
</dbReference>
<dbReference type="InterPro" id="IPR000551">
    <property type="entry name" value="MerR-type_HTH_dom"/>
</dbReference>
<dbReference type="RefSeq" id="WP_220509288.1">
    <property type="nucleotide sequence ID" value="NZ_BAAALP010000039.1"/>
</dbReference>
<keyword evidence="3" id="KW-0804">Transcription</keyword>
<evidence type="ECO:0000256" key="2">
    <source>
        <dbReference type="ARBA" id="ARBA00023125"/>
    </source>
</evidence>
<dbReference type="SMART" id="SM00422">
    <property type="entry name" value="HTH_MERR"/>
    <property type="match status" value="1"/>
</dbReference>
<dbReference type="GO" id="GO:0003700">
    <property type="term" value="F:DNA-binding transcription factor activity"/>
    <property type="evidence" value="ECO:0007669"/>
    <property type="project" value="InterPro"/>
</dbReference>
<keyword evidence="1" id="KW-0805">Transcription regulation</keyword>
<dbReference type="PANTHER" id="PTHR30204:SF94">
    <property type="entry name" value="HEAVY METAL-DEPENDENT TRANSCRIPTIONAL REGULATOR HI_0293-RELATED"/>
    <property type="match status" value="1"/>
</dbReference>
<dbReference type="Proteomes" id="UP000572680">
    <property type="component" value="Unassembled WGS sequence"/>
</dbReference>
<feature type="domain" description="Thioredoxin" evidence="6">
    <location>
        <begin position="156"/>
        <end position="322"/>
    </location>
</feature>
<evidence type="ECO:0000313" key="7">
    <source>
        <dbReference type="EMBL" id="MBA8950894.1"/>
    </source>
</evidence>
<dbReference type="InterPro" id="IPR036249">
    <property type="entry name" value="Thioredoxin-like_sf"/>
</dbReference>
<comment type="caution">
    <text evidence="7">The sequence shown here is derived from an EMBL/GenBank/DDBJ whole genome shotgun (WGS) entry which is preliminary data.</text>
</comment>
<protein>
    <submittedName>
        <fullName evidence="7">Peroxiredoxin/DNA-binding transcriptional MerR regulator</fullName>
    </submittedName>
</protein>
<dbReference type="InterPro" id="IPR047057">
    <property type="entry name" value="MerR_fam"/>
</dbReference>
<dbReference type="Pfam" id="PF13411">
    <property type="entry name" value="MerR_1"/>
    <property type="match status" value="1"/>
</dbReference>
<dbReference type="SUPFAM" id="SSF52833">
    <property type="entry name" value="Thioredoxin-like"/>
    <property type="match status" value="1"/>
</dbReference>
<dbReference type="InterPro" id="IPR013766">
    <property type="entry name" value="Thioredoxin_domain"/>
</dbReference>
<dbReference type="PANTHER" id="PTHR30204">
    <property type="entry name" value="REDOX-CYCLING DRUG-SENSING TRANSCRIPTIONAL ACTIVATOR SOXR"/>
    <property type="match status" value="1"/>
</dbReference>
<dbReference type="EMBL" id="JACJIA010000003">
    <property type="protein sequence ID" value="MBA8950894.1"/>
    <property type="molecule type" value="Genomic_DNA"/>
</dbReference>
<keyword evidence="4" id="KW-0175">Coiled coil</keyword>
<dbReference type="Gene3D" id="3.40.30.10">
    <property type="entry name" value="Glutaredoxin"/>
    <property type="match status" value="1"/>
</dbReference>
<evidence type="ECO:0000259" key="6">
    <source>
        <dbReference type="PROSITE" id="PS51352"/>
    </source>
</evidence>
<dbReference type="GO" id="GO:0003677">
    <property type="term" value="F:DNA binding"/>
    <property type="evidence" value="ECO:0007669"/>
    <property type="project" value="UniProtKB-KW"/>
</dbReference>
<feature type="domain" description="HTH merR-type" evidence="5">
    <location>
        <begin position="6"/>
        <end position="74"/>
    </location>
</feature>
<dbReference type="PRINTS" id="PR00040">
    <property type="entry name" value="HTHMERR"/>
</dbReference>
<feature type="coiled-coil region" evidence="4">
    <location>
        <begin position="89"/>
        <end position="116"/>
    </location>
</feature>
<dbReference type="SUPFAM" id="SSF46955">
    <property type="entry name" value="Putative DNA-binding domain"/>
    <property type="match status" value="1"/>
</dbReference>
<proteinExistence type="predicted"/>
<accession>A0A7W3QKU2</accession>
<keyword evidence="2 7" id="KW-0238">DNA-binding</keyword>
<keyword evidence="8" id="KW-1185">Reference proteome</keyword>
<evidence type="ECO:0000256" key="4">
    <source>
        <dbReference type="SAM" id="Coils"/>
    </source>
</evidence>
<dbReference type="PROSITE" id="PS00552">
    <property type="entry name" value="HTH_MERR_1"/>
    <property type="match status" value="1"/>
</dbReference>
<evidence type="ECO:0000256" key="1">
    <source>
        <dbReference type="ARBA" id="ARBA00023015"/>
    </source>
</evidence>
<dbReference type="AlphaFoldDB" id="A0A7W3QKU2"/>
<reference evidence="7 8" key="1">
    <citation type="submission" date="2020-08" db="EMBL/GenBank/DDBJ databases">
        <title>Genomic Encyclopedia of Type Strains, Phase IV (KMG-IV): sequencing the most valuable type-strain genomes for metagenomic binning, comparative biology and taxonomic classification.</title>
        <authorList>
            <person name="Goeker M."/>
        </authorList>
    </citation>
    <scope>NUCLEOTIDE SEQUENCE [LARGE SCALE GENOMIC DNA]</scope>
    <source>
        <strain evidence="7 8">DSM 44197</strain>
    </source>
</reference>
<dbReference type="PROSITE" id="PS51352">
    <property type="entry name" value="THIOREDOXIN_2"/>
    <property type="match status" value="1"/>
</dbReference>
<name>A0A7W3QKU2_ACTNM</name>
<dbReference type="InterPro" id="IPR009061">
    <property type="entry name" value="DNA-bd_dom_put_sf"/>
</dbReference>
<evidence type="ECO:0000259" key="5">
    <source>
        <dbReference type="PROSITE" id="PS50937"/>
    </source>
</evidence>
<dbReference type="Gene3D" id="1.10.1660.10">
    <property type="match status" value="1"/>
</dbReference>
<dbReference type="InterPro" id="IPR013740">
    <property type="entry name" value="Redoxin"/>
</dbReference>
<evidence type="ECO:0000256" key="3">
    <source>
        <dbReference type="ARBA" id="ARBA00023163"/>
    </source>
</evidence>
<dbReference type="Pfam" id="PF08534">
    <property type="entry name" value="Redoxin"/>
    <property type="match status" value="1"/>
</dbReference>